<dbReference type="RefSeq" id="WP_406696696.1">
    <property type="nucleotide sequence ID" value="NZ_CP155447.1"/>
</dbReference>
<sequence>MEKFIRNSNPPRWVSPVVSRVHPARPWLLGAVYLLALVPLSFTPKISGNVSSRYMTIEGIVERGTLAVESSPLRAASGSPDLVRFGRHLYSDKPPVLSVIGAAVYAIVYQSGSRFSGSMAEFVLANWVLVTSIVGVASALTLVWLRQLLQAIPIAPWAADALTLGFGFGSLLLSYGVTFNNHSVAAGLVTGALALTILEDPQNERSKLRRAMAGYLAGLTAAVDLPAGGVLLVALSLWLTFRSRRLPWSFLSGAFFPLLFHSALQSMVTGTPLPVEMYPKAFDYPGSYWATAGVWTETGPRWRFGLELLFGPQGWMTVTPVLLFAVIGLYSAIARRDDPLRPAALAVGGMVVVLLTYYVWGVRRTDYAGQSFGTRHLLAITPACFFFAVVGASRLKRRSAWVVFVILLVVGGLYGVAGVRDPWSRIEQRVATDPLLRVLQKSAIYPWSSYRR</sequence>
<feature type="transmembrane region" description="Helical" evidence="1">
    <location>
        <begin position="157"/>
        <end position="177"/>
    </location>
</feature>
<reference evidence="2" key="1">
    <citation type="submission" date="2024-05" db="EMBL/GenBank/DDBJ databases">
        <title>Planctomycetes of the genus Singulisphaera possess chitinolytic capabilities.</title>
        <authorList>
            <person name="Ivanova A."/>
        </authorList>
    </citation>
    <scope>NUCLEOTIDE SEQUENCE</scope>
    <source>
        <strain evidence="2">Ch08T</strain>
    </source>
</reference>
<gene>
    <name evidence="2" type="ORF">V5E97_37485</name>
</gene>
<dbReference type="AlphaFoldDB" id="A0AAU7CEL8"/>
<feature type="transmembrane region" description="Helical" evidence="1">
    <location>
        <begin position="314"/>
        <end position="333"/>
    </location>
</feature>
<feature type="transmembrane region" description="Helical" evidence="1">
    <location>
        <begin position="399"/>
        <end position="417"/>
    </location>
</feature>
<feature type="transmembrane region" description="Helical" evidence="1">
    <location>
        <begin position="213"/>
        <end position="241"/>
    </location>
</feature>
<feature type="transmembrane region" description="Helical" evidence="1">
    <location>
        <begin position="94"/>
        <end position="112"/>
    </location>
</feature>
<feature type="transmembrane region" description="Helical" evidence="1">
    <location>
        <begin position="340"/>
        <end position="360"/>
    </location>
</feature>
<keyword evidence="1" id="KW-0472">Membrane</keyword>
<feature type="transmembrane region" description="Helical" evidence="1">
    <location>
        <begin position="124"/>
        <end position="145"/>
    </location>
</feature>
<accession>A0AAU7CEL8</accession>
<keyword evidence="1" id="KW-1133">Transmembrane helix</keyword>
<name>A0AAU7CEL8_9BACT</name>
<evidence type="ECO:0000313" key="2">
    <source>
        <dbReference type="EMBL" id="XBH03952.1"/>
    </source>
</evidence>
<organism evidence="2">
    <name type="scientific">Singulisphaera sp. Ch08</name>
    <dbReference type="NCBI Taxonomy" id="3120278"/>
    <lineage>
        <taxon>Bacteria</taxon>
        <taxon>Pseudomonadati</taxon>
        <taxon>Planctomycetota</taxon>
        <taxon>Planctomycetia</taxon>
        <taxon>Isosphaerales</taxon>
        <taxon>Isosphaeraceae</taxon>
        <taxon>Singulisphaera</taxon>
    </lineage>
</organism>
<dbReference type="EMBL" id="CP155447">
    <property type="protein sequence ID" value="XBH03952.1"/>
    <property type="molecule type" value="Genomic_DNA"/>
</dbReference>
<keyword evidence="1" id="KW-0812">Transmembrane</keyword>
<protein>
    <recommendedName>
        <fullName evidence="3">Glycosyltransferase RgtA/B/C/D-like domain-containing protein</fullName>
    </recommendedName>
</protein>
<proteinExistence type="predicted"/>
<evidence type="ECO:0000256" key="1">
    <source>
        <dbReference type="SAM" id="Phobius"/>
    </source>
</evidence>
<feature type="transmembrane region" description="Helical" evidence="1">
    <location>
        <begin position="372"/>
        <end position="392"/>
    </location>
</feature>
<evidence type="ECO:0008006" key="3">
    <source>
        <dbReference type="Google" id="ProtNLM"/>
    </source>
</evidence>